<evidence type="ECO:0000313" key="3">
    <source>
        <dbReference type="Proteomes" id="UP000266677"/>
    </source>
</evidence>
<name>A0A3A4K1V3_9NOCA</name>
<dbReference type="PROSITE" id="PS50994">
    <property type="entry name" value="INTEGRASE"/>
    <property type="match status" value="1"/>
</dbReference>
<organism evidence="2 3">
    <name type="scientific">Nocardia panacis</name>
    <dbReference type="NCBI Taxonomy" id="2340916"/>
    <lineage>
        <taxon>Bacteria</taxon>
        <taxon>Bacillati</taxon>
        <taxon>Actinomycetota</taxon>
        <taxon>Actinomycetes</taxon>
        <taxon>Mycobacteriales</taxon>
        <taxon>Nocardiaceae</taxon>
        <taxon>Nocardia</taxon>
    </lineage>
</organism>
<dbReference type="GO" id="GO:0003676">
    <property type="term" value="F:nucleic acid binding"/>
    <property type="evidence" value="ECO:0007669"/>
    <property type="project" value="InterPro"/>
</dbReference>
<dbReference type="Pfam" id="PF13683">
    <property type="entry name" value="rve_3"/>
    <property type="match status" value="1"/>
</dbReference>
<dbReference type="InterPro" id="IPR001584">
    <property type="entry name" value="Integrase_cat-core"/>
</dbReference>
<protein>
    <recommendedName>
        <fullName evidence="1">Integrase catalytic domain-containing protein</fullName>
    </recommendedName>
</protein>
<dbReference type="Gene3D" id="3.30.420.10">
    <property type="entry name" value="Ribonuclease H-like superfamily/Ribonuclease H"/>
    <property type="match status" value="1"/>
</dbReference>
<dbReference type="RefSeq" id="WP_120044482.1">
    <property type="nucleotide sequence ID" value="NZ_QZFU01000041.1"/>
</dbReference>
<feature type="domain" description="Integrase catalytic" evidence="1">
    <location>
        <begin position="1"/>
        <end position="95"/>
    </location>
</feature>
<comment type="caution">
    <text evidence="2">The sequence shown here is derived from an EMBL/GenBank/DDBJ whole genome shotgun (WGS) entry which is preliminary data.</text>
</comment>
<dbReference type="InterPro" id="IPR036397">
    <property type="entry name" value="RNaseH_sf"/>
</dbReference>
<proteinExistence type="predicted"/>
<gene>
    <name evidence="2" type="ORF">D5S18_30170</name>
</gene>
<dbReference type="Proteomes" id="UP000266677">
    <property type="component" value="Unassembled WGS sequence"/>
</dbReference>
<dbReference type="GO" id="GO:0015074">
    <property type="term" value="P:DNA integration"/>
    <property type="evidence" value="ECO:0007669"/>
    <property type="project" value="InterPro"/>
</dbReference>
<dbReference type="PANTHER" id="PTHR46889:SF4">
    <property type="entry name" value="TRANSPOSASE INSO FOR INSERTION SEQUENCE ELEMENT IS911B-RELATED"/>
    <property type="match status" value="1"/>
</dbReference>
<dbReference type="AlphaFoldDB" id="A0A3A4K1V3"/>
<reference evidence="2 3" key="1">
    <citation type="submission" date="2018-09" db="EMBL/GenBank/DDBJ databases">
        <title>YIM PH21274 draft genome.</title>
        <authorList>
            <person name="Miao C."/>
        </authorList>
    </citation>
    <scope>NUCLEOTIDE SEQUENCE [LARGE SCALE GENOMIC DNA]</scope>
    <source>
        <strain evidence="2 3">YIM PH 21724</strain>
    </source>
</reference>
<evidence type="ECO:0000259" key="1">
    <source>
        <dbReference type="PROSITE" id="PS50994"/>
    </source>
</evidence>
<dbReference type="SUPFAM" id="SSF53098">
    <property type="entry name" value="Ribonuclease H-like"/>
    <property type="match status" value="1"/>
</dbReference>
<dbReference type="PANTHER" id="PTHR46889">
    <property type="entry name" value="TRANSPOSASE INSF FOR INSERTION SEQUENCE IS3B-RELATED"/>
    <property type="match status" value="1"/>
</dbReference>
<accession>A0A3A4K1V3</accession>
<dbReference type="EMBL" id="QZFU01000041">
    <property type="protein sequence ID" value="RJO70117.1"/>
    <property type="molecule type" value="Genomic_DNA"/>
</dbReference>
<dbReference type="InterPro" id="IPR050900">
    <property type="entry name" value="Transposase_IS3/IS150/IS904"/>
</dbReference>
<dbReference type="InterPro" id="IPR012337">
    <property type="entry name" value="RNaseH-like_sf"/>
</dbReference>
<sequence>MVLWNRRDRLSAALIHHGDRGVQYTALRYGERLAEAGIAQSVGSTGDSYGNSLPESVNSLFKKELIDKYVWSDVSEVNRETAEWVSWYNNQRSHS</sequence>
<keyword evidence="3" id="KW-1185">Reference proteome</keyword>
<evidence type="ECO:0000313" key="2">
    <source>
        <dbReference type="EMBL" id="RJO70117.1"/>
    </source>
</evidence>